<evidence type="ECO:0000256" key="6">
    <source>
        <dbReference type="ARBA" id="ARBA00022989"/>
    </source>
</evidence>
<evidence type="ECO:0000256" key="1">
    <source>
        <dbReference type="ARBA" id="ARBA00004651"/>
    </source>
</evidence>
<keyword evidence="6 8" id="KW-1133">Transmembrane helix</keyword>
<protein>
    <recommendedName>
        <fullName evidence="9">Glycosyltransferase RgtA/B/C/D-like domain-containing protein</fullName>
    </recommendedName>
</protein>
<evidence type="ECO:0000259" key="9">
    <source>
        <dbReference type="Pfam" id="PF13231"/>
    </source>
</evidence>
<dbReference type="EMBL" id="UINC01000125">
    <property type="protein sequence ID" value="SUZ49605.1"/>
    <property type="molecule type" value="Genomic_DNA"/>
</dbReference>
<evidence type="ECO:0000256" key="8">
    <source>
        <dbReference type="SAM" id="Phobius"/>
    </source>
</evidence>
<feature type="transmembrane region" description="Helical" evidence="8">
    <location>
        <begin position="233"/>
        <end position="258"/>
    </location>
</feature>
<keyword evidence="5 8" id="KW-0812">Transmembrane</keyword>
<evidence type="ECO:0000256" key="3">
    <source>
        <dbReference type="ARBA" id="ARBA00022676"/>
    </source>
</evidence>
<comment type="subcellular location">
    <subcellularLocation>
        <location evidence="1">Cell membrane</location>
        <topology evidence="1">Multi-pass membrane protein</topology>
    </subcellularLocation>
</comment>
<gene>
    <name evidence="10" type="ORF">METZ01_LOCUS2459</name>
</gene>
<feature type="transmembrane region" description="Helical" evidence="8">
    <location>
        <begin position="145"/>
        <end position="176"/>
    </location>
</feature>
<evidence type="ECO:0000313" key="10">
    <source>
        <dbReference type="EMBL" id="SUZ49605.1"/>
    </source>
</evidence>
<evidence type="ECO:0000256" key="7">
    <source>
        <dbReference type="ARBA" id="ARBA00023136"/>
    </source>
</evidence>
<proteinExistence type="predicted"/>
<organism evidence="10">
    <name type="scientific">marine metagenome</name>
    <dbReference type="NCBI Taxonomy" id="408172"/>
    <lineage>
        <taxon>unclassified sequences</taxon>
        <taxon>metagenomes</taxon>
        <taxon>ecological metagenomes</taxon>
    </lineage>
</organism>
<dbReference type="PANTHER" id="PTHR33908">
    <property type="entry name" value="MANNOSYLTRANSFERASE YKCB-RELATED"/>
    <property type="match status" value="1"/>
</dbReference>
<keyword evidence="4" id="KW-0808">Transferase</keyword>
<feature type="transmembrane region" description="Helical" evidence="8">
    <location>
        <begin position="296"/>
        <end position="315"/>
    </location>
</feature>
<evidence type="ECO:0000256" key="5">
    <source>
        <dbReference type="ARBA" id="ARBA00022692"/>
    </source>
</evidence>
<dbReference type="GO" id="GO:0005886">
    <property type="term" value="C:plasma membrane"/>
    <property type="evidence" value="ECO:0007669"/>
    <property type="project" value="UniProtKB-SubCell"/>
</dbReference>
<accession>A0A381N4Y5</accession>
<keyword evidence="2" id="KW-1003">Cell membrane</keyword>
<evidence type="ECO:0000256" key="2">
    <source>
        <dbReference type="ARBA" id="ARBA00022475"/>
    </source>
</evidence>
<feature type="transmembrane region" description="Helical" evidence="8">
    <location>
        <begin position="123"/>
        <end position="139"/>
    </location>
</feature>
<feature type="transmembrane region" description="Helical" evidence="8">
    <location>
        <begin position="75"/>
        <end position="92"/>
    </location>
</feature>
<reference evidence="10" key="1">
    <citation type="submission" date="2018-05" db="EMBL/GenBank/DDBJ databases">
        <authorList>
            <person name="Lanie J.A."/>
            <person name="Ng W.-L."/>
            <person name="Kazmierczak K.M."/>
            <person name="Andrzejewski T.M."/>
            <person name="Davidsen T.M."/>
            <person name="Wayne K.J."/>
            <person name="Tettelin H."/>
            <person name="Glass J.I."/>
            <person name="Rusch D."/>
            <person name="Podicherti R."/>
            <person name="Tsui H.-C.T."/>
            <person name="Winkler M.E."/>
        </authorList>
    </citation>
    <scope>NUCLEOTIDE SEQUENCE</scope>
</reference>
<dbReference type="GO" id="GO:0008610">
    <property type="term" value="P:lipid biosynthetic process"/>
    <property type="evidence" value="ECO:0007669"/>
    <property type="project" value="UniProtKB-ARBA"/>
</dbReference>
<dbReference type="InterPro" id="IPR050297">
    <property type="entry name" value="LipidA_mod_glycosyltrf_83"/>
</dbReference>
<feature type="transmembrane region" description="Helical" evidence="8">
    <location>
        <begin position="270"/>
        <end position="290"/>
    </location>
</feature>
<name>A0A381N4Y5_9ZZZZ</name>
<dbReference type="Pfam" id="PF13231">
    <property type="entry name" value="PMT_2"/>
    <property type="match status" value="1"/>
</dbReference>
<sequence>MKHTPAFGILVLHFLIFAIVNQNLNPHPDMLDHWVWSRYLSFSYYEHPPMIAWLIRGITFIGGNNETALELGSQLVTLSILTLVYAGTFRLYGIKPALVTLLILCSMPYFTLGSIFLHITQPFLIFWILALFLLIRFHQQPANNWLLWIGVAAGFGALSKYIMLLFYVGLFLHLLLYRKTRKDVLNPWLYIAGIISLAIFIPVIIWNAQHDWVSFRWQLEKGTSGADFGENTLAFTVGHLLLFSPFWALMGGLGIWWLRDRLVEARSPESVITVISVFPLLFFTVMSLKGTISDPHWANLAYLGIAILLGKELLWRFQKKTLYVLLASGLLINVALTGTVVTHALNPLFDWMPYELKNYDYLKNNNVPQATLEKLRNNNERLYSAGQYRLHLKQILSPAEIEEYGGLIQKTAMDISSDRLTRVLEWDKTGEQLQQLLVQNGIPQIAFIVSREYQLSGALSFYLPHQPWPHSIEKPERNLWSPLDEVKMGPSIFVCELQECQGGVVDFYERFEMPLRYLGEIETRRYDRMVRNLQVYELIP</sequence>
<feature type="transmembrane region" description="Helical" evidence="8">
    <location>
        <begin position="188"/>
        <end position="208"/>
    </location>
</feature>
<feature type="transmembrane region" description="Helical" evidence="8">
    <location>
        <begin position="322"/>
        <end position="345"/>
    </location>
</feature>
<dbReference type="InterPro" id="IPR038731">
    <property type="entry name" value="RgtA/B/C-like"/>
</dbReference>
<dbReference type="GO" id="GO:0016763">
    <property type="term" value="F:pentosyltransferase activity"/>
    <property type="evidence" value="ECO:0007669"/>
    <property type="project" value="TreeGrafter"/>
</dbReference>
<keyword evidence="3" id="KW-0328">Glycosyltransferase</keyword>
<keyword evidence="7 8" id="KW-0472">Membrane</keyword>
<dbReference type="AlphaFoldDB" id="A0A381N4Y5"/>
<dbReference type="PANTHER" id="PTHR33908:SF11">
    <property type="entry name" value="MEMBRANE PROTEIN"/>
    <property type="match status" value="1"/>
</dbReference>
<evidence type="ECO:0000256" key="4">
    <source>
        <dbReference type="ARBA" id="ARBA00022679"/>
    </source>
</evidence>
<feature type="domain" description="Glycosyltransferase RgtA/B/C/D-like" evidence="9">
    <location>
        <begin position="47"/>
        <end position="206"/>
    </location>
</feature>